<dbReference type="AlphaFoldDB" id="A0A517ZVH6"/>
<dbReference type="EMBL" id="CP036276">
    <property type="protein sequence ID" value="QDU46488.1"/>
    <property type="molecule type" value="Genomic_DNA"/>
</dbReference>
<sequence precursor="true">MPKWLTKAKAAFKTPEPVPPEPFRLVCVCGGVINGVRQEREQRIRCGDCNHEMFVFPESVYPPPEVPYRGVTDESDDEVEIIEEPSASSDNLPPGPADAITIAPEKLIKKPPSPKKPKGRSNPKAKRSPKKVGPTQAVQVDHVHGIRDLRQRRFKIITPFRAIAAGILVVLLLTGYAVLHSRSVANAEVVRTRAGKLGQQALDAGDLAAADQEFTKVDEALQILGSDDPQSRLLHQLFLEVRAAVELLPTSVPDMLASAVEASSETALTSWESLFDLTYRDQWVVVDTTVSHDDPDAEVRIAVPLMLENNSAFFVIDGESFAEHVVGDGAQRVIFAGRVQSCQASGTKHKTWDIRIADDSFFFWTDPRTYELLGFALDEESTETLRQQAEMLGVAK</sequence>
<organism evidence="3 4">
    <name type="scientific">Symmachiella dynata</name>
    <dbReference type="NCBI Taxonomy" id="2527995"/>
    <lineage>
        <taxon>Bacteria</taxon>
        <taxon>Pseudomonadati</taxon>
        <taxon>Planctomycetota</taxon>
        <taxon>Planctomycetia</taxon>
        <taxon>Planctomycetales</taxon>
        <taxon>Planctomycetaceae</taxon>
        <taxon>Symmachiella</taxon>
    </lineage>
</organism>
<dbReference type="RefSeq" id="WP_145378994.1">
    <property type="nucleotide sequence ID" value="NZ_CP036276.1"/>
</dbReference>
<keyword evidence="2" id="KW-0472">Membrane</keyword>
<dbReference type="KEGG" id="sdyn:Mal52_50090"/>
<feature type="region of interest" description="Disordered" evidence="1">
    <location>
        <begin position="104"/>
        <end position="137"/>
    </location>
</feature>
<proteinExistence type="predicted"/>
<evidence type="ECO:0000256" key="1">
    <source>
        <dbReference type="SAM" id="MobiDB-lite"/>
    </source>
</evidence>
<name>A0A517ZVH6_9PLAN</name>
<accession>A0A517ZVH6</accession>
<gene>
    <name evidence="3" type="ORF">Mal52_50090</name>
</gene>
<keyword evidence="4" id="KW-1185">Reference proteome</keyword>
<feature type="transmembrane region" description="Helical" evidence="2">
    <location>
        <begin position="160"/>
        <end position="179"/>
    </location>
</feature>
<protein>
    <submittedName>
        <fullName evidence="3">Uncharacterized protein</fullName>
    </submittedName>
</protein>
<keyword evidence="2" id="KW-1133">Transmembrane helix</keyword>
<evidence type="ECO:0000313" key="3">
    <source>
        <dbReference type="EMBL" id="QDU46488.1"/>
    </source>
</evidence>
<feature type="compositionally biased region" description="Basic residues" evidence="1">
    <location>
        <begin position="112"/>
        <end position="130"/>
    </location>
</feature>
<evidence type="ECO:0000256" key="2">
    <source>
        <dbReference type="SAM" id="Phobius"/>
    </source>
</evidence>
<evidence type="ECO:0000313" key="4">
    <source>
        <dbReference type="Proteomes" id="UP000319383"/>
    </source>
</evidence>
<dbReference type="Proteomes" id="UP000319383">
    <property type="component" value="Chromosome"/>
</dbReference>
<keyword evidence="2" id="KW-0812">Transmembrane</keyword>
<reference evidence="3 4" key="1">
    <citation type="submission" date="2019-02" db="EMBL/GenBank/DDBJ databases">
        <title>Deep-cultivation of Planctomycetes and their phenomic and genomic characterization uncovers novel biology.</title>
        <authorList>
            <person name="Wiegand S."/>
            <person name="Jogler M."/>
            <person name="Boedeker C."/>
            <person name="Pinto D."/>
            <person name="Vollmers J."/>
            <person name="Rivas-Marin E."/>
            <person name="Kohn T."/>
            <person name="Peeters S.H."/>
            <person name="Heuer A."/>
            <person name="Rast P."/>
            <person name="Oberbeckmann S."/>
            <person name="Bunk B."/>
            <person name="Jeske O."/>
            <person name="Meyerdierks A."/>
            <person name="Storesund J.E."/>
            <person name="Kallscheuer N."/>
            <person name="Luecker S."/>
            <person name="Lage O.M."/>
            <person name="Pohl T."/>
            <person name="Merkel B.J."/>
            <person name="Hornburger P."/>
            <person name="Mueller R.-W."/>
            <person name="Bruemmer F."/>
            <person name="Labrenz M."/>
            <person name="Spormann A.M."/>
            <person name="Op den Camp H."/>
            <person name="Overmann J."/>
            <person name="Amann R."/>
            <person name="Jetten M.S.M."/>
            <person name="Mascher T."/>
            <person name="Medema M.H."/>
            <person name="Devos D.P."/>
            <person name="Kaster A.-K."/>
            <person name="Ovreas L."/>
            <person name="Rohde M."/>
            <person name="Galperin M.Y."/>
            <person name="Jogler C."/>
        </authorList>
    </citation>
    <scope>NUCLEOTIDE SEQUENCE [LARGE SCALE GENOMIC DNA]</scope>
    <source>
        <strain evidence="3 4">Mal52</strain>
    </source>
</reference>